<evidence type="ECO:0000313" key="3">
    <source>
        <dbReference type="EMBL" id="QII10037.1"/>
    </source>
</evidence>
<dbReference type="EMBL" id="LT934425">
    <property type="protein sequence ID" value="SOH04090.1"/>
    <property type="molecule type" value="Genomic_DNA"/>
</dbReference>
<dbReference type="Proteomes" id="UP000501926">
    <property type="component" value="Chromosome"/>
</dbReference>
<evidence type="ECO:0000313" key="6">
    <source>
        <dbReference type="Proteomes" id="UP000501926"/>
    </source>
</evidence>
<keyword evidence="5" id="KW-1185">Reference proteome</keyword>
<reference evidence="2" key="1">
    <citation type="journal article" date="2006" name="Nature">
        <title>Deciphering the evolution and metabolism of an anammox bacterium from a community genome.</title>
        <authorList>
            <person name="Strous M."/>
            <person name="Pelletier E."/>
            <person name="Mangenot S."/>
            <person name="Rattei T."/>
            <person name="Lehner A."/>
            <person name="Taylor M.W."/>
            <person name="Horn M."/>
            <person name="Daims H."/>
            <person name="Bartol-Mavel D."/>
            <person name="Wincker P."/>
            <person name="Barbe V."/>
            <person name="Fonknechten N."/>
            <person name="Vallenet D."/>
            <person name="Segurens B."/>
            <person name="Schenowitz-Truong C."/>
            <person name="Medigue C."/>
            <person name="Collingro A."/>
            <person name="Snel B."/>
            <person name="Dutilh B.E."/>
            <person name="OpDenCamp H.J.M."/>
            <person name="vanDerDrift C."/>
            <person name="Cirpus I."/>
            <person name="vanDePas-Schoonen K.T."/>
            <person name="Harhangi H.R."/>
            <person name="vanNiftrik L."/>
            <person name="Schmid M."/>
            <person name="Keltjens J."/>
            <person name="vanDeVossenberg J."/>
            <person name="Kartal B."/>
            <person name="Meier H."/>
            <person name="Frishman D."/>
            <person name="Huynen M.A."/>
            <person name="Mewes H."/>
            <person name="Weissenbach J."/>
            <person name="Jetten M.S.M."/>
            <person name="Wagner M."/>
            <person name="LePaslier D."/>
        </authorList>
    </citation>
    <scope>NUCLEOTIDE SEQUENCE</scope>
</reference>
<dbReference type="InterPro" id="IPR025874">
    <property type="entry name" value="DZR"/>
</dbReference>
<name>Q1PZT3_KUEST</name>
<evidence type="ECO:0000313" key="5">
    <source>
        <dbReference type="Proteomes" id="UP000221734"/>
    </source>
</evidence>
<evidence type="ECO:0000259" key="1">
    <source>
        <dbReference type="Pfam" id="PF12773"/>
    </source>
</evidence>
<feature type="domain" description="DZANK-type" evidence="1">
    <location>
        <begin position="17"/>
        <end position="60"/>
    </location>
</feature>
<dbReference type="AlphaFoldDB" id="Q1PZT3"/>
<sequence length="80" mass="8847">MANNSHAEAECKICPNSHCQFDHHAKGANFCILCGTLLYYRCDDCASVNPKYAKFCFYCGSNIADVESSAHYNPGFEDAL</sequence>
<dbReference type="Pfam" id="PF12773">
    <property type="entry name" value="DZR"/>
    <property type="match status" value="1"/>
</dbReference>
<reference evidence="3 6" key="5">
    <citation type="submission" date="2020-02" db="EMBL/GenBank/DDBJ databases">
        <title>Newly sequenced genome of strain CSTR1 showed variability in Candidatus Kuenenia stuttgartiensis genomes.</title>
        <authorList>
            <person name="Ding C."/>
            <person name="Adrian L."/>
        </authorList>
    </citation>
    <scope>NUCLEOTIDE SEQUENCE [LARGE SCALE GENOMIC DNA]</scope>
    <source>
        <strain evidence="3 6">CSTR1</strain>
    </source>
</reference>
<reference evidence="2" key="2">
    <citation type="submission" date="2006-01" db="EMBL/GenBank/DDBJ databases">
        <authorList>
            <person name="Genoscope"/>
        </authorList>
    </citation>
    <scope>NUCLEOTIDE SEQUENCE</scope>
</reference>
<organism evidence="2">
    <name type="scientific">Kuenenia stuttgartiensis</name>
    <dbReference type="NCBI Taxonomy" id="174633"/>
    <lineage>
        <taxon>Bacteria</taxon>
        <taxon>Pseudomonadati</taxon>
        <taxon>Planctomycetota</taxon>
        <taxon>Candidatus Brocadiia</taxon>
        <taxon>Candidatus Brocadiales</taxon>
        <taxon>Candidatus Brocadiaceae</taxon>
        <taxon>Candidatus Kuenenia</taxon>
    </lineage>
</organism>
<protein>
    <recommendedName>
        <fullName evidence="1">DZANK-type domain-containing protein</fullName>
    </recommendedName>
</protein>
<reference evidence="4" key="3">
    <citation type="submission" date="2017-10" db="EMBL/GenBank/DDBJ databases">
        <authorList>
            <person name="Banno H."/>
            <person name="Chua N.-H."/>
        </authorList>
    </citation>
    <scope>NUCLEOTIDE SEQUENCE [LARGE SCALE GENOMIC DNA]</scope>
    <source>
        <strain evidence="4">Kuenenia_mbr1_ru-nijmegen</strain>
    </source>
</reference>
<reference evidence="5" key="4">
    <citation type="submission" date="2017-10" db="EMBL/GenBank/DDBJ databases">
        <authorList>
            <person name="Frank J."/>
        </authorList>
    </citation>
    <scope>NUCLEOTIDE SEQUENCE [LARGE SCALE GENOMIC DNA]</scope>
</reference>
<accession>Q1PZT3</accession>
<dbReference type="RefSeq" id="WP_099324827.1">
    <property type="nucleotide sequence ID" value="NZ_CP049055.1"/>
</dbReference>
<evidence type="ECO:0000313" key="4">
    <source>
        <dbReference type="EMBL" id="SOH04090.1"/>
    </source>
</evidence>
<dbReference type="EMBL" id="CP049055">
    <property type="protein sequence ID" value="QII10037.1"/>
    <property type="molecule type" value="Genomic_DNA"/>
</dbReference>
<proteinExistence type="predicted"/>
<dbReference type="OrthoDB" id="9764015at2"/>
<dbReference type="EMBL" id="CT573072">
    <property type="protein sequence ID" value="CAJ72583.1"/>
    <property type="molecule type" value="Genomic_DNA"/>
</dbReference>
<dbReference type="KEGG" id="kst:KSMBR1_1591"/>
<gene>
    <name evidence="3" type="ORF">KsCSTR_06580</name>
    <name evidence="4" type="ORF">KSMBR1_1591</name>
    <name evidence="2" type="ORF">kustd1838</name>
</gene>
<dbReference type="Proteomes" id="UP000221734">
    <property type="component" value="Chromosome Kuenenia_stuttgartiensis_MBR1"/>
</dbReference>
<evidence type="ECO:0000313" key="2">
    <source>
        <dbReference type="EMBL" id="CAJ72583.1"/>
    </source>
</evidence>